<dbReference type="PANTHER" id="PTHR12718">
    <property type="entry name" value="CELL CYCLE CONTROL PROTEIN CWF15"/>
    <property type="match status" value="1"/>
</dbReference>
<dbReference type="EMBL" id="NNAY01000679">
    <property type="protein sequence ID" value="OXU27023.1"/>
    <property type="molecule type" value="Genomic_DNA"/>
</dbReference>
<dbReference type="InterPro" id="IPR006973">
    <property type="entry name" value="Cwf_Cwc_15"/>
</dbReference>
<dbReference type="GO" id="GO:0003723">
    <property type="term" value="F:RNA binding"/>
    <property type="evidence" value="ECO:0007669"/>
    <property type="project" value="TreeGrafter"/>
</dbReference>
<keyword evidence="2" id="KW-0507">mRNA processing</keyword>
<name>A0A232F9A9_9HYME</name>
<dbReference type="GO" id="GO:0071013">
    <property type="term" value="C:catalytic step 2 spliceosome"/>
    <property type="evidence" value="ECO:0007669"/>
    <property type="project" value="TreeGrafter"/>
</dbReference>
<dbReference type="AlphaFoldDB" id="A0A232F9A9"/>
<feature type="region of interest" description="Disordered" evidence="4">
    <location>
        <begin position="1"/>
        <end position="49"/>
    </location>
</feature>
<proteinExistence type="inferred from homology"/>
<evidence type="ECO:0000256" key="4">
    <source>
        <dbReference type="SAM" id="MobiDB-lite"/>
    </source>
</evidence>
<evidence type="ECO:0000313" key="6">
    <source>
        <dbReference type="Proteomes" id="UP000215335"/>
    </source>
</evidence>
<keyword evidence="3" id="KW-0508">mRNA splicing</keyword>
<dbReference type="STRING" id="543379.A0A232F9A9"/>
<evidence type="ECO:0000313" key="5">
    <source>
        <dbReference type="EMBL" id="OXU27023.1"/>
    </source>
</evidence>
<reference evidence="5 6" key="1">
    <citation type="journal article" date="2017" name="Curr. Biol.">
        <title>The Evolution of Venom by Co-option of Single-Copy Genes.</title>
        <authorList>
            <person name="Martinson E.O."/>
            <person name="Mrinalini"/>
            <person name="Kelkar Y.D."/>
            <person name="Chang C.H."/>
            <person name="Werren J.H."/>
        </authorList>
    </citation>
    <scope>NUCLEOTIDE SEQUENCE [LARGE SCALE GENOMIC DNA]</scope>
    <source>
        <strain evidence="5 6">Alberta</strain>
        <tissue evidence="5">Whole body</tissue>
    </source>
</reference>
<evidence type="ECO:0000256" key="2">
    <source>
        <dbReference type="ARBA" id="ARBA00022664"/>
    </source>
</evidence>
<comment type="similarity">
    <text evidence="1">Belongs to the CWC15 family.</text>
</comment>
<gene>
    <name evidence="5" type="ORF">TSAR_003442</name>
</gene>
<evidence type="ECO:0000256" key="1">
    <source>
        <dbReference type="ARBA" id="ARBA00006644"/>
    </source>
</evidence>
<organism evidence="5 6">
    <name type="scientific">Trichomalopsis sarcophagae</name>
    <dbReference type="NCBI Taxonomy" id="543379"/>
    <lineage>
        <taxon>Eukaryota</taxon>
        <taxon>Metazoa</taxon>
        <taxon>Ecdysozoa</taxon>
        <taxon>Arthropoda</taxon>
        <taxon>Hexapoda</taxon>
        <taxon>Insecta</taxon>
        <taxon>Pterygota</taxon>
        <taxon>Neoptera</taxon>
        <taxon>Endopterygota</taxon>
        <taxon>Hymenoptera</taxon>
        <taxon>Apocrita</taxon>
        <taxon>Proctotrupomorpha</taxon>
        <taxon>Chalcidoidea</taxon>
        <taxon>Pteromalidae</taxon>
        <taxon>Pteromalinae</taxon>
        <taxon>Trichomalopsis</taxon>
    </lineage>
</organism>
<accession>A0A232F9A9</accession>
<keyword evidence="6" id="KW-1185">Reference proteome</keyword>
<dbReference type="Proteomes" id="UP000215335">
    <property type="component" value="Unassembled WGS sequence"/>
</dbReference>
<dbReference type="GO" id="GO:0045292">
    <property type="term" value="P:mRNA cis splicing, via spliceosome"/>
    <property type="evidence" value="ECO:0007669"/>
    <property type="project" value="TreeGrafter"/>
</dbReference>
<sequence>MTTAGPVNELCGRDLRKHLEEPDRLVKESPMKAADTSAKRPKVDRENDEDDIAALMDELLHIRKGYTSEKINRKQEKCQKERSTDDLLLDYSSTPSEITDDVVKVQRKWDDDNMIFRNCARSEPKKNKAMYMKYHRKFIEKFFK</sequence>
<comment type="caution">
    <text evidence="5">The sequence shown here is derived from an EMBL/GenBank/DDBJ whole genome shotgun (WGS) entry which is preliminary data.</text>
</comment>
<dbReference type="Pfam" id="PF04889">
    <property type="entry name" value="Cwf_Cwc_15"/>
    <property type="match status" value="1"/>
</dbReference>
<feature type="compositionally biased region" description="Basic and acidic residues" evidence="4">
    <location>
        <begin position="11"/>
        <end position="30"/>
    </location>
</feature>
<protein>
    <submittedName>
        <fullName evidence="5">Uncharacterized protein</fullName>
    </submittedName>
</protein>
<evidence type="ECO:0000256" key="3">
    <source>
        <dbReference type="ARBA" id="ARBA00023187"/>
    </source>
</evidence>
<dbReference type="PANTHER" id="PTHR12718:SF2">
    <property type="entry name" value="SPLICEOSOME-ASSOCIATED PROTEIN CWC15 HOMOLOG"/>
    <property type="match status" value="1"/>
</dbReference>